<evidence type="ECO:0000313" key="9">
    <source>
        <dbReference type="Proteomes" id="UP000002605"/>
    </source>
</evidence>
<reference evidence="8 9" key="1">
    <citation type="journal article" date="2009" name="Genome Res.">
        <title>Comparative genomics of the fungal pathogens Candida dubliniensis and Candida albicans.</title>
        <authorList>
            <person name="Jackson A.P."/>
            <person name="Gamble J.A."/>
            <person name="Yeomans T."/>
            <person name="Moran G.P."/>
            <person name="Saunders D."/>
            <person name="Harris D."/>
            <person name="Aslett M."/>
            <person name="Barrell J.F."/>
            <person name="Butler G."/>
            <person name="Citiulo F."/>
            <person name="Coleman D.C."/>
            <person name="de Groot P.W.J."/>
            <person name="Goodwin T.J."/>
            <person name="Quail M.A."/>
            <person name="McQuillan J."/>
            <person name="Munro C.A."/>
            <person name="Pain A."/>
            <person name="Poulter R.T."/>
            <person name="Rajandream M.A."/>
            <person name="Renauld H."/>
            <person name="Spiering M.J."/>
            <person name="Tivey A."/>
            <person name="Gow N.A.R."/>
            <person name="Barrell B."/>
            <person name="Sullivan D.J."/>
            <person name="Berriman M."/>
        </authorList>
    </citation>
    <scope>NUCLEOTIDE SEQUENCE [LARGE SCALE GENOMIC DNA]</scope>
    <source>
        <strain evidence="9">CD36 / ATCC MYA-646 / CBS 7987 / NCPF 3949 / NRRL Y-17841</strain>
    </source>
</reference>
<dbReference type="AlphaFoldDB" id="B9WMK5"/>
<dbReference type="GO" id="GO:0006412">
    <property type="term" value="P:translation"/>
    <property type="evidence" value="ECO:0007669"/>
    <property type="project" value="InterPro"/>
</dbReference>
<evidence type="ECO:0000256" key="5">
    <source>
        <dbReference type="ARBA" id="ARBA00035450"/>
    </source>
</evidence>
<dbReference type="EMBL" id="FM992695">
    <property type="protein sequence ID" value="CAX40320.1"/>
    <property type="molecule type" value="Genomic_DNA"/>
</dbReference>
<dbReference type="GO" id="GO:0003723">
    <property type="term" value="F:RNA binding"/>
    <property type="evidence" value="ECO:0007669"/>
    <property type="project" value="InterPro"/>
</dbReference>
<dbReference type="Proteomes" id="UP000002605">
    <property type="component" value="Chromosome R"/>
</dbReference>
<dbReference type="InterPro" id="IPR005729">
    <property type="entry name" value="Ribosomal_uS10_euk/arc"/>
</dbReference>
<dbReference type="PRINTS" id="PR00971">
    <property type="entry name" value="RIBOSOMALS10"/>
</dbReference>
<dbReference type="PROSITE" id="PS00361">
    <property type="entry name" value="RIBOSOMAL_S10"/>
    <property type="match status" value="1"/>
</dbReference>
<organism evidence="8 9">
    <name type="scientific">Candida dubliniensis (strain CD36 / ATCC MYA-646 / CBS 7987 / NCPF 3949 / NRRL Y-17841)</name>
    <name type="common">Yeast</name>
    <dbReference type="NCBI Taxonomy" id="573826"/>
    <lineage>
        <taxon>Eukaryota</taxon>
        <taxon>Fungi</taxon>
        <taxon>Dikarya</taxon>
        <taxon>Ascomycota</taxon>
        <taxon>Saccharomycotina</taxon>
        <taxon>Pichiomycetes</taxon>
        <taxon>Debaryomycetaceae</taxon>
        <taxon>Candida/Lodderomyces clade</taxon>
        <taxon>Candida</taxon>
    </lineage>
</organism>
<dbReference type="Gene3D" id="3.30.70.600">
    <property type="entry name" value="Ribosomal protein S10 domain"/>
    <property type="match status" value="1"/>
</dbReference>
<keyword evidence="3" id="KW-0687">Ribonucleoprotein</keyword>
<sequence length="150" mass="16789">MIQNFSPGSLTTLFLETFFSSLTTSTYKQATMSAPINKEKVEQEAEQQIHKIRITLTSTKVKQLENVSANIIRNAAQYNIVKKGPVRMPTKVLKITTRKTPNGEGSKTWDAYEMRIHKRVIDLQAPASTVKRITQITIEPGVDVEVTIAA</sequence>
<evidence type="ECO:0000256" key="2">
    <source>
        <dbReference type="ARBA" id="ARBA00022980"/>
    </source>
</evidence>
<dbReference type="InterPro" id="IPR027486">
    <property type="entry name" value="Ribosomal_uS10_dom"/>
</dbReference>
<evidence type="ECO:0000256" key="4">
    <source>
        <dbReference type="ARBA" id="ARBA00035162"/>
    </source>
</evidence>
<dbReference type="GO" id="GO:0003735">
    <property type="term" value="F:structural constituent of ribosome"/>
    <property type="evidence" value="ECO:0007669"/>
    <property type="project" value="InterPro"/>
</dbReference>
<dbReference type="InterPro" id="IPR001848">
    <property type="entry name" value="Ribosomal_uS10"/>
</dbReference>
<comment type="similarity">
    <text evidence="1">Belongs to the universal ribosomal protein uS10 family.</text>
</comment>
<dbReference type="PANTHER" id="PTHR11700">
    <property type="entry name" value="30S RIBOSOMAL PROTEIN S10 FAMILY MEMBER"/>
    <property type="match status" value="1"/>
</dbReference>
<dbReference type="GO" id="GO:0015935">
    <property type="term" value="C:small ribosomal subunit"/>
    <property type="evidence" value="ECO:0007669"/>
    <property type="project" value="InterPro"/>
</dbReference>
<dbReference type="GeneID" id="8050276"/>
<evidence type="ECO:0000313" key="8">
    <source>
        <dbReference type="EMBL" id="CAX40320.1"/>
    </source>
</evidence>
<dbReference type="FunFam" id="3.30.70.600:FF:000004">
    <property type="entry name" value="30S ribosomal protein S10"/>
    <property type="match status" value="1"/>
</dbReference>
<keyword evidence="2 8" id="KW-0689">Ribosomal protein</keyword>
<dbReference type="Pfam" id="PF00338">
    <property type="entry name" value="Ribosomal_S10"/>
    <property type="match status" value="1"/>
</dbReference>
<feature type="domain" description="Small ribosomal subunit protein uS10" evidence="6">
    <location>
        <begin position="53"/>
        <end position="147"/>
    </location>
</feature>
<accession>B9WMK5</accession>
<dbReference type="VEuPathDB" id="FungiDB:CD36_33780"/>
<proteinExistence type="inferred from homology"/>
<evidence type="ECO:0000313" key="7">
    <source>
        <dbReference type="CGD" id="CAL0000161554"/>
    </source>
</evidence>
<dbReference type="HAMAP" id="MF_00508">
    <property type="entry name" value="Ribosomal_uS10"/>
    <property type="match status" value="1"/>
</dbReference>
<name>B9WMK5_CANDC</name>
<dbReference type="NCBIfam" id="TIGR01046">
    <property type="entry name" value="uS10_euk_arch"/>
    <property type="match status" value="1"/>
</dbReference>
<dbReference type="eggNOG" id="KOG0900">
    <property type="taxonomic scope" value="Eukaryota"/>
</dbReference>
<dbReference type="SUPFAM" id="SSF54999">
    <property type="entry name" value="Ribosomal protein S10"/>
    <property type="match status" value="1"/>
</dbReference>
<keyword evidence="9" id="KW-1185">Reference proteome</keyword>
<dbReference type="KEGG" id="cdu:CD36_33780"/>
<dbReference type="HOGENOM" id="CLU_122625_0_1_1"/>
<protein>
    <recommendedName>
        <fullName evidence="4">Small ribosomal subunit protein uS10</fullName>
    </recommendedName>
    <alternativeName>
        <fullName evidence="5">40S ribosomal protein S20</fullName>
    </alternativeName>
</protein>
<dbReference type="InterPro" id="IPR036838">
    <property type="entry name" value="Ribosomal_uS10_dom_sf"/>
</dbReference>
<dbReference type="SMART" id="SM01403">
    <property type="entry name" value="Ribosomal_S10"/>
    <property type="match status" value="1"/>
</dbReference>
<evidence type="ECO:0000259" key="6">
    <source>
        <dbReference type="SMART" id="SM01403"/>
    </source>
</evidence>
<evidence type="ECO:0000256" key="1">
    <source>
        <dbReference type="ARBA" id="ARBA00007102"/>
    </source>
</evidence>
<gene>
    <name evidence="7" type="ordered locus">Cd36_33780</name>
    <name evidence="8" type="ORF">CD36_33780</name>
</gene>
<dbReference type="OrthoDB" id="10248551at2759"/>
<dbReference type="RefSeq" id="XP_002422314.1">
    <property type="nucleotide sequence ID" value="XM_002422269.1"/>
</dbReference>
<dbReference type="InterPro" id="IPR018268">
    <property type="entry name" value="Ribosomal_uS10_CS"/>
</dbReference>
<dbReference type="CGD" id="CAL0000161554">
    <property type="gene designation" value="Cd36_33780"/>
</dbReference>
<evidence type="ECO:0000256" key="3">
    <source>
        <dbReference type="ARBA" id="ARBA00023274"/>
    </source>
</evidence>